<keyword evidence="1" id="KW-1133">Transmembrane helix</keyword>
<dbReference type="STRING" id="363253.LI0610"/>
<evidence type="ECO:0000313" key="2">
    <source>
        <dbReference type="EMBL" id="CAJ54664.1"/>
    </source>
</evidence>
<dbReference type="eggNOG" id="ENOG5032FC4">
    <property type="taxonomic scope" value="Bacteria"/>
</dbReference>
<evidence type="ECO:0000256" key="1">
    <source>
        <dbReference type="SAM" id="Phobius"/>
    </source>
</evidence>
<dbReference type="AlphaFoldDB" id="Q1MQR3"/>
<dbReference type="OrthoDB" id="10010540at2"/>
<proteinExistence type="predicted"/>
<dbReference type="HOGENOM" id="CLU_2117943_0_0_7"/>
<keyword evidence="3" id="KW-1185">Reference proteome</keyword>
<dbReference type="RefSeq" id="WP_011526693.1">
    <property type="nucleotide sequence ID" value="NC_008011.1"/>
</dbReference>
<keyword evidence="1" id="KW-0812">Transmembrane</keyword>
<evidence type="ECO:0000313" key="3">
    <source>
        <dbReference type="Proteomes" id="UP000002430"/>
    </source>
</evidence>
<reference evidence="2 3" key="1">
    <citation type="submission" date="2005-11" db="EMBL/GenBank/DDBJ databases">
        <title>The complete genome sequence of Lawsonia intracellularis: the causative agent of proliferative enteropathy.</title>
        <authorList>
            <person name="Kaur K."/>
            <person name="Zhang Q."/>
            <person name="Beckler D."/>
            <person name="Munir S."/>
            <person name="Li L."/>
            <person name="Kinsley K."/>
            <person name="Herron L."/>
            <person name="Peterson A."/>
            <person name="May B."/>
            <person name="Singh S."/>
            <person name="Gebhart C."/>
            <person name="Kapur V."/>
        </authorList>
    </citation>
    <scope>NUCLEOTIDE SEQUENCE [LARGE SCALE GENOMIC DNA]</scope>
    <source>
        <strain evidence="2 3">PHE/MN1-00</strain>
    </source>
</reference>
<organism evidence="2 3">
    <name type="scientific">Lawsonia intracellularis (strain PHE/MN1-00)</name>
    <dbReference type="NCBI Taxonomy" id="363253"/>
    <lineage>
        <taxon>Bacteria</taxon>
        <taxon>Pseudomonadati</taxon>
        <taxon>Thermodesulfobacteriota</taxon>
        <taxon>Desulfovibrionia</taxon>
        <taxon>Desulfovibrionales</taxon>
        <taxon>Desulfovibrionaceae</taxon>
        <taxon>Lawsonia</taxon>
    </lineage>
</organism>
<name>Q1MQR3_LAWIP</name>
<dbReference type="KEGG" id="lip:LI0610"/>
<protein>
    <submittedName>
        <fullName evidence="2">NA</fullName>
    </submittedName>
</protein>
<gene>
    <name evidence="2" type="ordered locus">LI0610</name>
</gene>
<dbReference type="EMBL" id="AM180252">
    <property type="protein sequence ID" value="CAJ54664.1"/>
    <property type="molecule type" value="Genomic_DNA"/>
</dbReference>
<feature type="transmembrane region" description="Helical" evidence="1">
    <location>
        <begin position="20"/>
        <end position="43"/>
    </location>
</feature>
<accession>Q1MQR3</accession>
<keyword evidence="1" id="KW-0472">Membrane</keyword>
<sequence>MEFQIEWGKVQDLFCVMYTGLWVLVIYVRWFVGLDIFFSLCIARLKKHKNKLEIQLSYFVNTLTPVEQEKLKAELDLVSKDIIQLESKKKSAFSKNCTDVLQRRLLKAYCLVSS</sequence>
<dbReference type="Proteomes" id="UP000002430">
    <property type="component" value="Chromosome"/>
</dbReference>